<dbReference type="AlphaFoldDB" id="A0A9P0PAI3"/>
<proteinExistence type="predicted"/>
<gene>
    <name evidence="1" type="ORF">ACAOBT_LOCUS11616</name>
</gene>
<comment type="caution">
    <text evidence="1">The sequence shown here is derived from an EMBL/GenBank/DDBJ whole genome shotgun (WGS) entry which is preliminary data.</text>
</comment>
<name>A0A9P0PAI3_ACAOB</name>
<sequence>MTKFLFSFPSYVPIVCQENRKFKYHFKNSSFRALKQIQLIYVRIHDSPLKMENEVWKV</sequence>
<keyword evidence="2" id="KW-1185">Reference proteome</keyword>
<dbReference type="Proteomes" id="UP001152888">
    <property type="component" value="Unassembled WGS sequence"/>
</dbReference>
<organism evidence="1 2">
    <name type="scientific">Acanthoscelides obtectus</name>
    <name type="common">Bean weevil</name>
    <name type="synonym">Bruchus obtectus</name>
    <dbReference type="NCBI Taxonomy" id="200917"/>
    <lineage>
        <taxon>Eukaryota</taxon>
        <taxon>Metazoa</taxon>
        <taxon>Ecdysozoa</taxon>
        <taxon>Arthropoda</taxon>
        <taxon>Hexapoda</taxon>
        <taxon>Insecta</taxon>
        <taxon>Pterygota</taxon>
        <taxon>Neoptera</taxon>
        <taxon>Endopterygota</taxon>
        <taxon>Coleoptera</taxon>
        <taxon>Polyphaga</taxon>
        <taxon>Cucujiformia</taxon>
        <taxon>Chrysomeloidea</taxon>
        <taxon>Chrysomelidae</taxon>
        <taxon>Bruchinae</taxon>
        <taxon>Bruchini</taxon>
        <taxon>Acanthoscelides</taxon>
    </lineage>
</organism>
<protein>
    <submittedName>
        <fullName evidence="1">Uncharacterized protein</fullName>
    </submittedName>
</protein>
<dbReference type="EMBL" id="CAKOFQ010006836">
    <property type="protein sequence ID" value="CAH1975458.1"/>
    <property type="molecule type" value="Genomic_DNA"/>
</dbReference>
<evidence type="ECO:0000313" key="1">
    <source>
        <dbReference type="EMBL" id="CAH1975458.1"/>
    </source>
</evidence>
<evidence type="ECO:0000313" key="2">
    <source>
        <dbReference type="Proteomes" id="UP001152888"/>
    </source>
</evidence>
<accession>A0A9P0PAI3</accession>
<reference evidence="1" key="1">
    <citation type="submission" date="2022-03" db="EMBL/GenBank/DDBJ databases">
        <authorList>
            <person name="Sayadi A."/>
        </authorList>
    </citation>
    <scope>NUCLEOTIDE SEQUENCE</scope>
</reference>